<comment type="caution">
    <text evidence="19">The sequence shown here is derived from an EMBL/GenBank/DDBJ whole genome shotgun (WGS) entry which is preliminary data.</text>
</comment>
<dbReference type="EC" id="2.7.1.26" evidence="5"/>
<protein>
    <recommendedName>
        <fullName evidence="7">Bifunctional riboflavin kinase/FMN adenylyltransferase</fullName>
        <ecNumber evidence="5">2.7.1.26</ecNumber>
        <ecNumber evidence="6">2.7.7.2</ecNumber>
    </recommendedName>
    <alternativeName>
        <fullName evidence="15">Riboflavin biosynthesis protein RibF</fullName>
    </alternativeName>
</protein>
<keyword evidence="8" id="KW-0285">Flavoprotein</keyword>
<dbReference type="GO" id="GO:0009231">
    <property type="term" value="P:riboflavin biosynthetic process"/>
    <property type="evidence" value="ECO:0007669"/>
    <property type="project" value="InterPro"/>
</dbReference>
<dbReference type="SUPFAM" id="SSF52374">
    <property type="entry name" value="Nucleotidylyl transferase"/>
    <property type="match status" value="1"/>
</dbReference>
<keyword evidence="20" id="KW-1185">Reference proteome</keyword>
<evidence type="ECO:0000256" key="14">
    <source>
        <dbReference type="ARBA" id="ARBA00022840"/>
    </source>
</evidence>
<feature type="domain" description="FAD synthetase" evidence="18">
    <location>
        <begin position="22"/>
        <end position="166"/>
    </location>
</feature>
<keyword evidence="14" id="KW-0067">ATP-binding</keyword>
<evidence type="ECO:0000313" key="19">
    <source>
        <dbReference type="EMBL" id="RDK05451.1"/>
    </source>
</evidence>
<comment type="pathway">
    <text evidence="2">Cofactor biosynthesis; FAD biosynthesis; FAD from FMN: step 1/1.</text>
</comment>
<dbReference type="Proteomes" id="UP000255165">
    <property type="component" value="Unassembled WGS sequence"/>
</dbReference>
<reference evidence="20" key="1">
    <citation type="submission" date="2018-06" db="EMBL/GenBank/DDBJ databases">
        <authorList>
            <person name="Feng T."/>
            <person name="Jeon C.O."/>
        </authorList>
    </citation>
    <scope>NUCLEOTIDE SEQUENCE [LARGE SCALE GENOMIC DNA]</scope>
    <source>
        <strain evidence="20">S23</strain>
    </source>
</reference>
<keyword evidence="12" id="KW-0547">Nucleotide-binding</keyword>
<dbReference type="InterPro" id="IPR015864">
    <property type="entry name" value="FAD_synthase"/>
</dbReference>
<dbReference type="GO" id="GO:0005524">
    <property type="term" value="F:ATP binding"/>
    <property type="evidence" value="ECO:0007669"/>
    <property type="project" value="UniProtKB-KW"/>
</dbReference>
<dbReference type="GO" id="GO:0008531">
    <property type="term" value="F:riboflavin kinase activity"/>
    <property type="evidence" value="ECO:0007669"/>
    <property type="project" value="UniProtKB-EC"/>
</dbReference>
<keyword evidence="11 19" id="KW-0548">Nucleotidyltransferase</keyword>
<dbReference type="EC" id="2.7.7.2" evidence="6"/>
<comment type="catalytic activity">
    <reaction evidence="17">
        <text>FMN + ATP + H(+) = FAD + diphosphate</text>
        <dbReference type="Rhea" id="RHEA:17237"/>
        <dbReference type="ChEBI" id="CHEBI:15378"/>
        <dbReference type="ChEBI" id="CHEBI:30616"/>
        <dbReference type="ChEBI" id="CHEBI:33019"/>
        <dbReference type="ChEBI" id="CHEBI:57692"/>
        <dbReference type="ChEBI" id="CHEBI:58210"/>
        <dbReference type="EC" id="2.7.7.2"/>
    </reaction>
</comment>
<dbReference type="GO" id="GO:0003919">
    <property type="term" value="F:FMN adenylyltransferase activity"/>
    <property type="evidence" value="ECO:0007669"/>
    <property type="project" value="UniProtKB-EC"/>
</dbReference>
<evidence type="ECO:0000256" key="11">
    <source>
        <dbReference type="ARBA" id="ARBA00022695"/>
    </source>
</evidence>
<evidence type="ECO:0000256" key="2">
    <source>
        <dbReference type="ARBA" id="ARBA00004726"/>
    </source>
</evidence>
<dbReference type="UniPathway" id="UPA00277">
    <property type="reaction ID" value="UER00407"/>
</dbReference>
<keyword evidence="13" id="KW-0274">FAD</keyword>
<evidence type="ECO:0000256" key="4">
    <source>
        <dbReference type="ARBA" id="ARBA00010214"/>
    </source>
</evidence>
<accession>A0A370NIM6</accession>
<evidence type="ECO:0000256" key="9">
    <source>
        <dbReference type="ARBA" id="ARBA00022643"/>
    </source>
</evidence>
<evidence type="ECO:0000256" key="7">
    <source>
        <dbReference type="ARBA" id="ARBA00018483"/>
    </source>
</evidence>
<sequence>MVLMFHREPPMRLLSEAEAFAPSGAVVSIGMFDGVHRGHRTVLAQLRARGDALGLPTVVVTFDPHPRAVVTPNRAPPLLGGLDQRLALLAATGAADACLVIRFDRARSAQSVDAFIEDSLRRRLGMRALVVGENFACGHQRKGDVAYLTQAGVHHGFTVNPVALRQAAEAGSESPCSSTYVRELVSGGDVELAGAVLGRPYELAGMVMGMPTANVLSARLPAGICAPAPDDYEGAVAQAGDERWMLAILQVRAGVCGVTLHAREAARLAEGSRILLRFTARRLRAAAA</sequence>
<evidence type="ECO:0000256" key="6">
    <source>
        <dbReference type="ARBA" id="ARBA00012393"/>
    </source>
</evidence>
<evidence type="ECO:0000256" key="5">
    <source>
        <dbReference type="ARBA" id="ARBA00012105"/>
    </source>
</evidence>
<name>A0A370NIM6_9BURK</name>
<dbReference type="PANTHER" id="PTHR22749">
    <property type="entry name" value="RIBOFLAVIN KINASE/FMN ADENYLYLTRANSFERASE"/>
    <property type="match status" value="1"/>
</dbReference>
<dbReference type="Gene3D" id="3.40.50.620">
    <property type="entry name" value="HUPs"/>
    <property type="match status" value="1"/>
</dbReference>
<evidence type="ECO:0000256" key="3">
    <source>
        <dbReference type="ARBA" id="ARBA00005201"/>
    </source>
</evidence>
<keyword evidence="10 19" id="KW-0808">Transferase</keyword>
<dbReference type="EMBL" id="QKWJ01000096">
    <property type="protein sequence ID" value="RDK05451.1"/>
    <property type="molecule type" value="Genomic_DNA"/>
</dbReference>
<keyword evidence="9" id="KW-0288">FMN</keyword>
<dbReference type="GO" id="GO:0006747">
    <property type="term" value="P:FAD biosynthetic process"/>
    <property type="evidence" value="ECO:0007669"/>
    <property type="project" value="UniProtKB-UniPathway"/>
</dbReference>
<comment type="pathway">
    <text evidence="3">Cofactor biosynthesis; FMN biosynthesis; FMN from riboflavin (ATP route): step 1/1.</text>
</comment>
<evidence type="ECO:0000256" key="17">
    <source>
        <dbReference type="ARBA" id="ARBA00049494"/>
    </source>
</evidence>
<gene>
    <name evidence="19" type="ORF">DN412_36920</name>
</gene>
<dbReference type="InterPro" id="IPR023468">
    <property type="entry name" value="Riboflavin_kinase"/>
</dbReference>
<dbReference type="AlphaFoldDB" id="A0A370NIM6"/>
<evidence type="ECO:0000256" key="10">
    <source>
        <dbReference type="ARBA" id="ARBA00022679"/>
    </source>
</evidence>
<comment type="function">
    <text evidence="1">Catalyzes the phosphorylation of riboflavin to FMN followed by the adenylation of FMN to FAD.</text>
</comment>
<evidence type="ECO:0000256" key="16">
    <source>
        <dbReference type="ARBA" id="ARBA00047880"/>
    </source>
</evidence>
<evidence type="ECO:0000313" key="20">
    <source>
        <dbReference type="Proteomes" id="UP000255165"/>
    </source>
</evidence>
<evidence type="ECO:0000256" key="13">
    <source>
        <dbReference type="ARBA" id="ARBA00022827"/>
    </source>
</evidence>
<dbReference type="PANTHER" id="PTHR22749:SF6">
    <property type="entry name" value="RIBOFLAVIN KINASE"/>
    <property type="match status" value="1"/>
</dbReference>
<dbReference type="GO" id="GO:0009398">
    <property type="term" value="P:FMN biosynthetic process"/>
    <property type="evidence" value="ECO:0007669"/>
    <property type="project" value="TreeGrafter"/>
</dbReference>
<dbReference type="FunFam" id="3.40.50.620:FF:000021">
    <property type="entry name" value="Riboflavin biosynthesis protein"/>
    <property type="match status" value="1"/>
</dbReference>
<dbReference type="CDD" id="cd02064">
    <property type="entry name" value="FAD_synthetase_N"/>
    <property type="match status" value="1"/>
</dbReference>
<evidence type="ECO:0000256" key="12">
    <source>
        <dbReference type="ARBA" id="ARBA00022741"/>
    </source>
</evidence>
<proteinExistence type="inferred from homology"/>
<dbReference type="Pfam" id="PF06574">
    <property type="entry name" value="FAD_syn"/>
    <property type="match status" value="1"/>
</dbReference>
<evidence type="ECO:0000259" key="18">
    <source>
        <dbReference type="Pfam" id="PF06574"/>
    </source>
</evidence>
<evidence type="ECO:0000256" key="8">
    <source>
        <dbReference type="ARBA" id="ARBA00022630"/>
    </source>
</evidence>
<evidence type="ECO:0000256" key="15">
    <source>
        <dbReference type="ARBA" id="ARBA00032176"/>
    </source>
</evidence>
<organism evidence="19 20">
    <name type="scientific">Cupriavidus lacunae</name>
    <dbReference type="NCBI Taxonomy" id="2666307"/>
    <lineage>
        <taxon>Bacteria</taxon>
        <taxon>Pseudomonadati</taxon>
        <taxon>Pseudomonadota</taxon>
        <taxon>Betaproteobacteria</taxon>
        <taxon>Burkholderiales</taxon>
        <taxon>Burkholderiaceae</taxon>
        <taxon>Cupriavidus</taxon>
    </lineage>
</organism>
<dbReference type="InterPro" id="IPR014729">
    <property type="entry name" value="Rossmann-like_a/b/a_fold"/>
</dbReference>
<evidence type="ECO:0000256" key="1">
    <source>
        <dbReference type="ARBA" id="ARBA00002121"/>
    </source>
</evidence>
<comment type="similarity">
    <text evidence="4">Belongs to the RibF family.</text>
</comment>
<comment type="catalytic activity">
    <reaction evidence="16">
        <text>riboflavin + ATP = FMN + ADP + H(+)</text>
        <dbReference type="Rhea" id="RHEA:14357"/>
        <dbReference type="ChEBI" id="CHEBI:15378"/>
        <dbReference type="ChEBI" id="CHEBI:30616"/>
        <dbReference type="ChEBI" id="CHEBI:57986"/>
        <dbReference type="ChEBI" id="CHEBI:58210"/>
        <dbReference type="ChEBI" id="CHEBI:456216"/>
        <dbReference type="EC" id="2.7.1.26"/>
    </reaction>
</comment>